<gene>
    <name evidence="5 8" type="primary">prmC</name>
    <name evidence="8" type="ORF">ACG0Z6_02285</name>
</gene>
<dbReference type="InterPro" id="IPR002052">
    <property type="entry name" value="DNA_methylase_N6_adenine_CS"/>
</dbReference>
<dbReference type="InterPro" id="IPR040758">
    <property type="entry name" value="PrmC_N"/>
</dbReference>
<dbReference type="Proteomes" id="UP001606099">
    <property type="component" value="Unassembled WGS sequence"/>
</dbReference>
<evidence type="ECO:0000259" key="6">
    <source>
        <dbReference type="Pfam" id="PF05175"/>
    </source>
</evidence>
<dbReference type="Gene3D" id="1.10.8.10">
    <property type="entry name" value="DNA helicase RuvA subunit, C-terminal domain"/>
    <property type="match status" value="1"/>
</dbReference>
<dbReference type="HAMAP" id="MF_02126">
    <property type="entry name" value="RF_methyltr_PrmC"/>
    <property type="match status" value="1"/>
</dbReference>
<keyword evidence="3 5" id="KW-0949">S-adenosyl-L-methionine</keyword>
<evidence type="ECO:0000256" key="3">
    <source>
        <dbReference type="ARBA" id="ARBA00022691"/>
    </source>
</evidence>
<feature type="binding site" evidence="5">
    <location>
        <position position="168"/>
    </location>
    <ligand>
        <name>S-adenosyl-L-methionine</name>
        <dbReference type="ChEBI" id="CHEBI:59789"/>
    </ligand>
</feature>
<keyword evidence="9" id="KW-1185">Reference proteome</keyword>
<evidence type="ECO:0000256" key="2">
    <source>
        <dbReference type="ARBA" id="ARBA00022679"/>
    </source>
</evidence>
<dbReference type="GO" id="GO:0032259">
    <property type="term" value="P:methylation"/>
    <property type="evidence" value="ECO:0007669"/>
    <property type="project" value="UniProtKB-KW"/>
</dbReference>
<dbReference type="InterPro" id="IPR004556">
    <property type="entry name" value="HemK-like"/>
</dbReference>
<accession>A0ABW7FRW2</accession>
<dbReference type="EMBL" id="JBIGHZ010000001">
    <property type="protein sequence ID" value="MFG6447067.1"/>
    <property type="molecule type" value="Genomic_DNA"/>
</dbReference>
<feature type="binding site" evidence="5">
    <location>
        <begin position="184"/>
        <end position="187"/>
    </location>
    <ligand>
        <name>substrate</name>
    </ligand>
</feature>
<dbReference type="PROSITE" id="PS00092">
    <property type="entry name" value="N6_MTASE"/>
    <property type="match status" value="1"/>
</dbReference>
<dbReference type="SUPFAM" id="SSF53335">
    <property type="entry name" value="S-adenosyl-L-methionine-dependent methyltransferases"/>
    <property type="match status" value="1"/>
</dbReference>
<feature type="domain" description="Release factor glutamine methyltransferase N-terminal" evidence="7">
    <location>
        <begin position="11"/>
        <end position="73"/>
    </location>
</feature>
<dbReference type="CDD" id="cd02440">
    <property type="entry name" value="AdoMet_MTases"/>
    <property type="match status" value="1"/>
</dbReference>
<dbReference type="NCBIfam" id="TIGR03534">
    <property type="entry name" value="RF_mod_PrmC"/>
    <property type="match status" value="1"/>
</dbReference>
<comment type="function">
    <text evidence="5">Methylates the class 1 translation termination release factors RF1/PrfA and RF2/PrfB on the glutamine residue of the universally conserved GGQ motif.</text>
</comment>
<dbReference type="InterPro" id="IPR050320">
    <property type="entry name" value="N5-glutamine_MTase"/>
</dbReference>
<protein>
    <recommendedName>
        <fullName evidence="5">Release factor glutamine methyltransferase</fullName>
        <shortName evidence="5">RF MTase</shortName>
        <ecNumber evidence="5">2.1.1.297</ecNumber>
    </recommendedName>
    <alternativeName>
        <fullName evidence="5">N5-glutamine methyltransferase PrmC</fullName>
    </alternativeName>
    <alternativeName>
        <fullName evidence="5">Protein-(glutamine-N5) MTase PrmC</fullName>
    </alternativeName>
    <alternativeName>
        <fullName evidence="5">Protein-glutamine N-methyltransferase PrmC</fullName>
    </alternativeName>
</protein>
<dbReference type="NCBIfam" id="TIGR00536">
    <property type="entry name" value="hemK_fam"/>
    <property type="match status" value="1"/>
</dbReference>
<comment type="similarity">
    <text evidence="5">Belongs to the protein N5-glutamine methyltransferase family. PrmC subfamily.</text>
</comment>
<evidence type="ECO:0000256" key="4">
    <source>
        <dbReference type="ARBA" id="ARBA00048391"/>
    </source>
</evidence>
<dbReference type="GO" id="GO:0102559">
    <property type="term" value="F:peptide chain release factor N(5)-glutamine methyltransferase activity"/>
    <property type="evidence" value="ECO:0007669"/>
    <property type="project" value="UniProtKB-EC"/>
</dbReference>
<sequence length="276" mass="29766">MTSRLSVTAALSLAQQQGLPRGEAQYLLQALLGQSRAWLIQHDDALLSPEQSAQLQDWLQQRLDAVPLAYLQGHKEFYGLKLRVTRDTLVPRPDTEVLVAWALECLQPLQAPCAADLGTGSGAIALAIKSQRPDATVHATDLSPAALAVAQSNAQALGLPLHTHPGSWWGALPAALRLQLAVSNPPYIRGDDPHLAALRHEPRQALTPEGDGLADLRTLVQQAPAHLLPGAWLLLEHGYDQGPAVAELLRLRGFEQVQTRQDLAGTDRCSGGRWPG</sequence>
<evidence type="ECO:0000259" key="7">
    <source>
        <dbReference type="Pfam" id="PF17827"/>
    </source>
</evidence>
<evidence type="ECO:0000256" key="1">
    <source>
        <dbReference type="ARBA" id="ARBA00022603"/>
    </source>
</evidence>
<keyword evidence="2 5" id="KW-0808">Transferase</keyword>
<comment type="catalytic activity">
    <reaction evidence="4 5">
        <text>L-glutaminyl-[peptide chain release factor] + S-adenosyl-L-methionine = N(5)-methyl-L-glutaminyl-[peptide chain release factor] + S-adenosyl-L-homocysteine + H(+)</text>
        <dbReference type="Rhea" id="RHEA:42896"/>
        <dbReference type="Rhea" id="RHEA-COMP:10271"/>
        <dbReference type="Rhea" id="RHEA-COMP:10272"/>
        <dbReference type="ChEBI" id="CHEBI:15378"/>
        <dbReference type="ChEBI" id="CHEBI:30011"/>
        <dbReference type="ChEBI" id="CHEBI:57856"/>
        <dbReference type="ChEBI" id="CHEBI:59789"/>
        <dbReference type="ChEBI" id="CHEBI:61891"/>
        <dbReference type="EC" id="2.1.1.297"/>
    </reaction>
</comment>
<dbReference type="Pfam" id="PF05175">
    <property type="entry name" value="MTS"/>
    <property type="match status" value="1"/>
</dbReference>
<feature type="binding site" evidence="5">
    <location>
        <position position="141"/>
    </location>
    <ligand>
        <name>S-adenosyl-L-methionine</name>
        <dbReference type="ChEBI" id="CHEBI:59789"/>
    </ligand>
</feature>
<feature type="binding site" evidence="5">
    <location>
        <begin position="118"/>
        <end position="122"/>
    </location>
    <ligand>
        <name>S-adenosyl-L-methionine</name>
        <dbReference type="ChEBI" id="CHEBI:59789"/>
    </ligand>
</feature>
<dbReference type="RefSeq" id="WP_394458440.1">
    <property type="nucleotide sequence ID" value="NZ_JBIGHZ010000001.1"/>
</dbReference>
<dbReference type="InterPro" id="IPR019874">
    <property type="entry name" value="RF_methyltr_PrmC"/>
</dbReference>
<comment type="caution">
    <text evidence="8">The sequence shown here is derived from an EMBL/GenBank/DDBJ whole genome shotgun (WGS) entry which is preliminary data.</text>
</comment>
<feature type="domain" description="Methyltransferase small" evidence="6">
    <location>
        <begin position="103"/>
        <end position="210"/>
    </location>
</feature>
<organism evidence="8 9">
    <name type="scientific">Roseateles rivi</name>
    <dbReference type="NCBI Taxonomy" id="3299028"/>
    <lineage>
        <taxon>Bacteria</taxon>
        <taxon>Pseudomonadati</taxon>
        <taxon>Pseudomonadota</taxon>
        <taxon>Betaproteobacteria</taxon>
        <taxon>Burkholderiales</taxon>
        <taxon>Sphaerotilaceae</taxon>
        <taxon>Roseateles</taxon>
    </lineage>
</organism>
<keyword evidence="1 5" id="KW-0489">Methyltransferase</keyword>
<evidence type="ECO:0000256" key="5">
    <source>
        <dbReference type="HAMAP-Rule" id="MF_02126"/>
    </source>
</evidence>
<dbReference type="InterPro" id="IPR029063">
    <property type="entry name" value="SAM-dependent_MTases_sf"/>
</dbReference>
<dbReference type="InterPro" id="IPR007848">
    <property type="entry name" value="Small_mtfrase_dom"/>
</dbReference>
<feature type="binding site" evidence="5">
    <location>
        <position position="184"/>
    </location>
    <ligand>
        <name>S-adenosyl-L-methionine</name>
        <dbReference type="ChEBI" id="CHEBI:59789"/>
    </ligand>
</feature>
<dbReference type="PANTHER" id="PTHR18895">
    <property type="entry name" value="HEMK METHYLTRANSFERASE"/>
    <property type="match status" value="1"/>
</dbReference>
<proteinExistence type="inferred from homology"/>
<dbReference type="PANTHER" id="PTHR18895:SF74">
    <property type="entry name" value="MTRF1L RELEASE FACTOR GLUTAMINE METHYLTRANSFERASE"/>
    <property type="match status" value="1"/>
</dbReference>
<evidence type="ECO:0000313" key="9">
    <source>
        <dbReference type="Proteomes" id="UP001606099"/>
    </source>
</evidence>
<name>A0ABW7FRW2_9BURK</name>
<dbReference type="Pfam" id="PF17827">
    <property type="entry name" value="PrmC_N"/>
    <property type="match status" value="1"/>
</dbReference>
<dbReference type="Gene3D" id="3.40.50.150">
    <property type="entry name" value="Vaccinia Virus protein VP39"/>
    <property type="match status" value="1"/>
</dbReference>
<evidence type="ECO:0000313" key="8">
    <source>
        <dbReference type="EMBL" id="MFG6447067.1"/>
    </source>
</evidence>
<reference evidence="8 9" key="1">
    <citation type="submission" date="2024-08" db="EMBL/GenBank/DDBJ databases">
        <authorList>
            <person name="Lu H."/>
        </authorList>
    </citation>
    <scope>NUCLEOTIDE SEQUENCE [LARGE SCALE GENOMIC DNA]</scope>
    <source>
        <strain evidence="8 9">BYS180W</strain>
    </source>
</reference>
<dbReference type="EC" id="2.1.1.297" evidence="5"/>